<protein>
    <submittedName>
        <fullName evidence="1">Uncharacterized protein</fullName>
    </submittedName>
</protein>
<reference evidence="1" key="1">
    <citation type="submission" date="2019-08" db="EMBL/GenBank/DDBJ databases">
        <authorList>
            <person name="Kucharzyk K."/>
            <person name="Murdoch R.W."/>
            <person name="Higgins S."/>
            <person name="Loffler F."/>
        </authorList>
    </citation>
    <scope>NUCLEOTIDE SEQUENCE</scope>
</reference>
<accession>A0A645EUN7</accession>
<evidence type="ECO:0000313" key="1">
    <source>
        <dbReference type="EMBL" id="MPN05741.1"/>
    </source>
</evidence>
<dbReference type="AlphaFoldDB" id="A0A645EUN7"/>
<dbReference type="EMBL" id="VSSQ01051648">
    <property type="protein sequence ID" value="MPN05741.1"/>
    <property type="molecule type" value="Genomic_DNA"/>
</dbReference>
<proteinExistence type="predicted"/>
<comment type="caution">
    <text evidence="1">The sequence shown here is derived from an EMBL/GenBank/DDBJ whole genome shotgun (WGS) entry which is preliminary data.</text>
</comment>
<gene>
    <name evidence="1" type="ORF">SDC9_152994</name>
</gene>
<organism evidence="1">
    <name type="scientific">bioreactor metagenome</name>
    <dbReference type="NCBI Taxonomy" id="1076179"/>
    <lineage>
        <taxon>unclassified sequences</taxon>
        <taxon>metagenomes</taxon>
        <taxon>ecological metagenomes</taxon>
    </lineage>
</organism>
<sequence>MLHLVIEPGVNIYKSVRVPFVCVVAVGRYRVEDAGTDLGILAEVVAGVQVQVAVAVTVAIRVVARVLGRFDGIDALGAADAALDAVAQITDPVGMGEAGFVGRGAAGADLGGEPWGVAGGLGENLDDAADGVRSIERGGRAAQHLDSLNLR</sequence>
<name>A0A645EUN7_9ZZZZ</name>